<dbReference type="Proteomes" id="UP001595816">
    <property type="component" value="Unassembled WGS sequence"/>
</dbReference>
<feature type="signal peptide" evidence="1">
    <location>
        <begin position="1"/>
        <end position="20"/>
    </location>
</feature>
<evidence type="ECO:0000256" key="1">
    <source>
        <dbReference type="SAM" id="SignalP"/>
    </source>
</evidence>
<sequence>MNRIVSRALLLGLVPVAAVALSACNDSDDTGMPGMNHGGTSSASAPASGTANAADVEFAQMMIVHHQQAVEMAKLAETRAADAEVKTLAAQIKGAQQPEIDKMTGWLAAWGRSTAAPMGHDMQSMPGLMSDGEMKQLAAAQGNAFDKKFAQLMIAHHNGAIEMANSVLANGADPQVKALAQAIVSAQTAEVAQLQKIVSRL</sequence>
<dbReference type="Gene3D" id="1.20.1260.10">
    <property type="match status" value="1"/>
</dbReference>
<dbReference type="PANTHER" id="PTHR36933">
    <property type="entry name" value="SLL0788 PROTEIN"/>
    <property type="match status" value="1"/>
</dbReference>
<dbReference type="Pfam" id="PF03713">
    <property type="entry name" value="DUF305"/>
    <property type="match status" value="1"/>
</dbReference>
<reference evidence="4" key="1">
    <citation type="journal article" date="2019" name="Int. J. Syst. Evol. Microbiol.">
        <title>The Global Catalogue of Microorganisms (GCM) 10K type strain sequencing project: providing services to taxonomists for standard genome sequencing and annotation.</title>
        <authorList>
            <consortium name="The Broad Institute Genomics Platform"/>
            <consortium name="The Broad Institute Genome Sequencing Center for Infectious Disease"/>
            <person name="Wu L."/>
            <person name="Ma J."/>
        </authorList>
    </citation>
    <scope>NUCLEOTIDE SEQUENCE [LARGE SCALE GENOMIC DNA]</scope>
    <source>
        <strain evidence="4">CGMCC 4.7289</strain>
    </source>
</reference>
<feature type="domain" description="DUF305" evidence="2">
    <location>
        <begin position="55"/>
        <end position="197"/>
    </location>
</feature>
<name>A0ABV8LU76_9ACTN</name>
<dbReference type="EMBL" id="JBHSAY010000010">
    <property type="protein sequence ID" value="MFC4133379.1"/>
    <property type="molecule type" value="Genomic_DNA"/>
</dbReference>
<evidence type="ECO:0000313" key="3">
    <source>
        <dbReference type="EMBL" id="MFC4133379.1"/>
    </source>
</evidence>
<dbReference type="InterPro" id="IPR005183">
    <property type="entry name" value="DUF305_CopM-like"/>
</dbReference>
<proteinExistence type="predicted"/>
<evidence type="ECO:0000259" key="2">
    <source>
        <dbReference type="Pfam" id="PF03713"/>
    </source>
</evidence>
<evidence type="ECO:0000313" key="4">
    <source>
        <dbReference type="Proteomes" id="UP001595816"/>
    </source>
</evidence>
<protein>
    <submittedName>
        <fullName evidence="3">DUF305 domain-containing protein</fullName>
    </submittedName>
</protein>
<keyword evidence="1" id="KW-0732">Signal</keyword>
<dbReference type="PANTHER" id="PTHR36933:SF1">
    <property type="entry name" value="SLL0788 PROTEIN"/>
    <property type="match status" value="1"/>
</dbReference>
<dbReference type="InterPro" id="IPR012347">
    <property type="entry name" value="Ferritin-like"/>
</dbReference>
<organism evidence="3 4">
    <name type="scientific">Hamadaea flava</name>
    <dbReference type="NCBI Taxonomy" id="1742688"/>
    <lineage>
        <taxon>Bacteria</taxon>
        <taxon>Bacillati</taxon>
        <taxon>Actinomycetota</taxon>
        <taxon>Actinomycetes</taxon>
        <taxon>Micromonosporales</taxon>
        <taxon>Micromonosporaceae</taxon>
        <taxon>Hamadaea</taxon>
    </lineage>
</organism>
<accession>A0ABV8LU76</accession>
<dbReference type="PROSITE" id="PS51257">
    <property type="entry name" value="PROKAR_LIPOPROTEIN"/>
    <property type="match status" value="1"/>
</dbReference>
<dbReference type="RefSeq" id="WP_253760825.1">
    <property type="nucleotide sequence ID" value="NZ_JAMZDZ010000001.1"/>
</dbReference>
<keyword evidence="4" id="KW-1185">Reference proteome</keyword>
<comment type="caution">
    <text evidence="3">The sequence shown here is derived from an EMBL/GenBank/DDBJ whole genome shotgun (WGS) entry which is preliminary data.</text>
</comment>
<gene>
    <name evidence="3" type="ORF">ACFOZ4_22440</name>
</gene>
<feature type="chain" id="PRO_5047028184" evidence="1">
    <location>
        <begin position="21"/>
        <end position="201"/>
    </location>
</feature>